<name>A0ABU1AWD3_9BACT</name>
<keyword evidence="4 5" id="KW-0472">Membrane</keyword>
<dbReference type="InterPro" id="IPR007300">
    <property type="entry name" value="CidB/LrgB"/>
</dbReference>
<feature type="transmembrane region" description="Helical" evidence="5">
    <location>
        <begin position="6"/>
        <end position="24"/>
    </location>
</feature>
<dbReference type="Pfam" id="PF04172">
    <property type="entry name" value="LrgB"/>
    <property type="match status" value="1"/>
</dbReference>
<proteinExistence type="predicted"/>
<gene>
    <name evidence="6" type="ORF">QEH52_12820</name>
</gene>
<evidence type="ECO:0000256" key="2">
    <source>
        <dbReference type="ARBA" id="ARBA00022692"/>
    </source>
</evidence>
<feature type="transmembrane region" description="Helical" evidence="5">
    <location>
        <begin position="36"/>
        <end position="54"/>
    </location>
</feature>
<evidence type="ECO:0000256" key="4">
    <source>
        <dbReference type="ARBA" id="ARBA00023136"/>
    </source>
</evidence>
<comment type="caution">
    <text evidence="6">The sequence shown here is derived from an EMBL/GenBank/DDBJ whole genome shotgun (WGS) entry which is preliminary data.</text>
</comment>
<sequence>MTDLGKGIFWCVCTLVIYLSARKLHQRYGRWWSSPMLLTWLNCGLLICSLHRSYAEYLIGTHWMIWLLGPATVAFAIPIHRQQDLIRKHWILLCVGVSVGSLLAFASSWGLASLFHFSPEMRASLLPRSITTPLAMEASVRLGGVPELTAIFTAITGLFGAAVGESLLYYLPIRSSFARGALFGMGAHGAGVARAREISHEEGAIASLIMILAGLLNVIVAGVLSSL</sequence>
<evidence type="ECO:0000256" key="3">
    <source>
        <dbReference type="ARBA" id="ARBA00022989"/>
    </source>
</evidence>
<dbReference type="PANTHER" id="PTHR30249">
    <property type="entry name" value="PUTATIVE SEROTONIN TRANSPORTER"/>
    <property type="match status" value="1"/>
</dbReference>
<evidence type="ECO:0000256" key="1">
    <source>
        <dbReference type="ARBA" id="ARBA00004141"/>
    </source>
</evidence>
<reference evidence="6 7" key="1">
    <citation type="submission" date="2023-04" db="EMBL/GenBank/DDBJ databases">
        <title>A novel bacteria isolated from coastal sediment.</title>
        <authorList>
            <person name="Liu X.-J."/>
            <person name="Du Z.-J."/>
        </authorList>
    </citation>
    <scope>NUCLEOTIDE SEQUENCE [LARGE SCALE GENOMIC DNA]</scope>
    <source>
        <strain evidence="6 7">SDUM461003</strain>
    </source>
</reference>
<dbReference type="Proteomes" id="UP001225316">
    <property type="component" value="Unassembled WGS sequence"/>
</dbReference>
<feature type="transmembrane region" description="Helical" evidence="5">
    <location>
        <begin position="90"/>
        <end position="112"/>
    </location>
</feature>
<comment type="subcellular location">
    <subcellularLocation>
        <location evidence="1">Membrane</location>
        <topology evidence="1">Multi-pass membrane protein</topology>
    </subcellularLocation>
</comment>
<keyword evidence="2 5" id="KW-0812">Transmembrane</keyword>
<feature type="transmembrane region" description="Helical" evidence="5">
    <location>
        <begin position="60"/>
        <end position="78"/>
    </location>
</feature>
<accession>A0ABU1AWD3</accession>
<protein>
    <submittedName>
        <fullName evidence="6">LrgB family protein</fullName>
    </submittedName>
</protein>
<evidence type="ECO:0000313" key="6">
    <source>
        <dbReference type="EMBL" id="MDQ8208398.1"/>
    </source>
</evidence>
<organism evidence="6 7">
    <name type="scientific">Thalassobacterium maritimum</name>
    <dbReference type="NCBI Taxonomy" id="3041265"/>
    <lineage>
        <taxon>Bacteria</taxon>
        <taxon>Pseudomonadati</taxon>
        <taxon>Verrucomicrobiota</taxon>
        <taxon>Opitutia</taxon>
        <taxon>Puniceicoccales</taxon>
        <taxon>Coraliomargaritaceae</taxon>
        <taxon>Thalassobacterium</taxon>
    </lineage>
</organism>
<dbReference type="RefSeq" id="WP_308950965.1">
    <property type="nucleotide sequence ID" value="NZ_JARXHW010000030.1"/>
</dbReference>
<keyword evidence="7" id="KW-1185">Reference proteome</keyword>
<evidence type="ECO:0000313" key="7">
    <source>
        <dbReference type="Proteomes" id="UP001225316"/>
    </source>
</evidence>
<dbReference type="PANTHER" id="PTHR30249:SF16">
    <property type="entry name" value="INNER MEMBRANE PROTEIN"/>
    <property type="match status" value="1"/>
</dbReference>
<evidence type="ECO:0000256" key="5">
    <source>
        <dbReference type="SAM" id="Phobius"/>
    </source>
</evidence>
<dbReference type="EMBL" id="JARXHW010000030">
    <property type="protein sequence ID" value="MDQ8208398.1"/>
    <property type="molecule type" value="Genomic_DNA"/>
</dbReference>
<feature type="transmembrane region" description="Helical" evidence="5">
    <location>
        <begin position="204"/>
        <end position="224"/>
    </location>
</feature>
<keyword evidence="3 5" id="KW-1133">Transmembrane helix</keyword>
<feature type="transmembrane region" description="Helical" evidence="5">
    <location>
        <begin position="150"/>
        <end position="171"/>
    </location>
</feature>